<gene>
    <name evidence="6" type="ORF">FRACYDRAFT_145379</name>
</gene>
<dbReference type="PANTHER" id="PTHR45748:SF7">
    <property type="entry name" value="1-PHOSPHATIDYLINOSITOL 3-PHOSPHATE 5-KINASE-RELATED"/>
    <property type="match status" value="1"/>
</dbReference>
<evidence type="ECO:0000256" key="2">
    <source>
        <dbReference type="ARBA" id="ARBA00022771"/>
    </source>
</evidence>
<protein>
    <submittedName>
        <fullName evidence="6">FYVE/PHD zinc finger protein</fullName>
    </submittedName>
</protein>
<dbReference type="EMBL" id="KV784353">
    <property type="protein sequence ID" value="OEU22088.1"/>
    <property type="molecule type" value="Genomic_DNA"/>
</dbReference>
<evidence type="ECO:0000256" key="1">
    <source>
        <dbReference type="ARBA" id="ARBA00022723"/>
    </source>
</evidence>
<sequence length="61" mass="7131">WMPDRLCKTCYSCDAPFTVFRRRHHCRICGQVFCNTCSGYFVPASSNNIILRTCKMCFDQV</sequence>
<evidence type="ECO:0000256" key="4">
    <source>
        <dbReference type="PROSITE-ProRule" id="PRU00091"/>
    </source>
</evidence>
<keyword evidence="7" id="KW-1185">Reference proteome</keyword>
<evidence type="ECO:0000259" key="5">
    <source>
        <dbReference type="PROSITE" id="PS50178"/>
    </source>
</evidence>
<keyword evidence="1" id="KW-0479">Metal-binding</keyword>
<dbReference type="SMART" id="SM00064">
    <property type="entry name" value="FYVE"/>
    <property type="match status" value="1"/>
</dbReference>
<dbReference type="InParanoid" id="A0A1E7FV97"/>
<evidence type="ECO:0000313" key="6">
    <source>
        <dbReference type="EMBL" id="OEU22088.1"/>
    </source>
</evidence>
<dbReference type="PANTHER" id="PTHR45748">
    <property type="entry name" value="1-PHOSPHATIDYLINOSITOL 3-PHOSPHATE 5-KINASE-RELATED"/>
    <property type="match status" value="1"/>
</dbReference>
<dbReference type="GO" id="GO:0010008">
    <property type="term" value="C:endosome membrane"/>
    <property type="evidence" value="ECO:0007669"/>
    <property type="project" value="TreeGrafter"/>
</dbReference>
<organism evidence="6 7">
    <name type="scientific">Fragilariopsis cylindrus CCMP1102</name>
    <dbReference type="NCBI Taxonomy" id="635003"/>
    <lineage>
        <taxon>Eukaryota</taxon>
        <taxon>Sar</taxon>
        <taxon>Stramenopiles</taxon>
        <taxon>Ochrophyta</taxon>
        <taxon>Bacillariophyta</taxon>
        <taxon>Bacillariophyceae</taxon>
        <taxon>Bacillariophycidae</taxon>
        <taxon>Bacillariales</taxon>
        <taxon>Bacillariaceae</taxon>
        <taxon>Fragilariopsis</taxon>
    </lineage>
</organism>
<dbReference type="PROSITE" id="PS50178">
    <property type="entry name" value="ZF_FYVE"/>
    <property type="match status" value="1"/>
</dbReference>
<dbReference type="GO" id="GO:0008270">
    <property type="term" value="F:zinc ion binding"/>
    <property type="evidence" value="ECO:0007669"/>
    <property type="project" value="UniProtKB-KW"/>
</dbReference>
<dbReference type="InterPro" id="IPR013083">
    <property type="entry name" value="Znf_RING/FYVE/PHD"/>
</dbReference>
<evidence type="ECO:0000313" key="7">
    <source>
        <dbReference type="Proteomes" id="UP000095751"/>
    </source>
</evidence>
<dbReference type="Proteomes" id="UP000095751">
    <property type="component" value="Unassembled WGS sequence"/>
</dbReference>
<reference evidence="6 7" key="1">
    <citation type="submission" date="2016-09" db="EMBL/GenBank/DDBJ databases">
        <title>Extensive genetic diversity and differential bi-allelic expression allows diatom success in the polar Southern Ocean.</title>
        <authorList>
            <consortium name="DOE Joint Genome Institute"/>
            <person name="Mock T."/>
            <person name="Otillar R.P."/>
            <person name="Strauss J."/>
            <person name="Dupont C."/>
            <person name="Frickenhaus S."/>
            <person name="Maumus F."/>
            <person name="Mcmullan M."/>
            <person name="Sanges R."/>
            <person name="Schmutz J."/>
            <person name="Toseland A."/>
            <person name="Valas R."/>
            <person name="Veluchamy A."/>
            <person name="Ward B.J."/>
            <person name="Allen A."/>
            <person name="Barry K."/>
            <person name="Falciatore A."/>
            <person name="Ferrante M."/>
            <person name="Fortunato A.E."/>
            <person name="Gloeckner G."/>
            <person name="Gruber A."/>
            <person name="Hipkin R."/>
            <person name="Janech M."/>
            <person name="Kroth P."/>
            <person name="Leese F."/>
            <person name="Lindquist E."/>
            <person name="Lyon B.R."/>
            <person name="Martin J."/>
            <person name="Mayer C."/>
            <person name="Parker M."/>
            <person name="Quesneville H."/>
            <person name="Raymond J."/>
            <person name="Uhlig C."/>
            <person name="Valentin K.U."/>
            <person name="Worden A.Z."/>
            <person name="Armbrust E.V."/>
            <person name="Bowler C."/>
            <person name="Green B."/>
            <person name="Moulton V."/>
            <person name="Van Oosterhout C."/>
            <person name="Grigoriev I."/>
        </authorList>
    </citation>
    <scope>NUCLEOTIDE SEQUENCE [LARGE SCALE GENOMIC DNA]</scope>
    <source>
        <strain evidence="6 7">CCMP1102</strain>
    </source>
</reference>
<dbReference type="GO" id="GO:0046854">
    <property type="term" value="P:phosphatidylinositol phosphate biosynthetic process"/>
    <property type="evidence" value="ECO:0007669"/>
    <property type="project" value="TreeGrafter"/>
</dbReference>
<feature type="domain" description="FYVE-type" evidence="5">
    <location>
        <begin position="4"/>
        <end position="61"/>
    </location>
</feature>
<evidence type="ECO:0000256" key="3">
    <source>
        <dbReference type="ARBA" id="ARBA00022833"/>
    </source>
</evidence>
<keyword evidence="3" id="KW-0862">Zinc</keyword>
<dbReference type="InterPro" id="IPR017455">
    <property type="entry name" value="Znf_FYVE-rel"/>
</dbReference>
<dbReference type="Gene3D" id="3.30.40.10">
    <property type="entry name" value="Zinc/RING finger domain, C3HC4 (zinc finger)"/>
    <property type="match status" value="1"/>
</dbReference>
<dbReference type="GO" id="GO:0000285">
    <property type="term" value="F:1-phosphatidylinositol-3-phosphate 5-kinase activity"/>
    <property type="evidence" value="ECO:0007669"/>
    <property type="project" value="TreeGrafter"/>
</dbReference>
<dbReference type="OrthoDB" id="660555at2759"/>
<proteinExistence type="predicted"/>
<accession>A0A1E7FV97</accession>
<keyword evidence="2 4" id="KW-0863">Zinc-finger</keyword>
<dbReference type="KEGG" id="fcy:FRACYDRAFT_145379"/>
<dbReference type="AlphaFoldDB" id="A0A1E7FV97"/>
<dbReference type="Pfam" id="PF01363">
    <property type="entry name" value="FYVE"/>
    <property type="match status" value="1"/>
</dbReference>
<dbReference type="InterPro" id="IPR000306">
    <property type="entry name" value="Znf_FYVE"/>
</dbReference>
<dbReference type="InterPro" id="IPR011011">
    <property type="entry name" value="Znf_FYVE_PHD"/>
</dbReference>
<feature type="non-terminal residue" evidence="6">
    <location>
        <position position="1"/>
    </location>
</feature>
<dbReference type="SUPFAM" id="SSF57903">
    <property type="entry name" value="FYVE/PHD zinc finger"/>
    <property type="match status" value="1"/>
</dbReference>
<feature type="non-terminal residue" evidence="6">
    <location>
        <position position="61"/>
    </location>
</feature>
<name>A0A1E7FV97_9STRA</name>